<keyword evidence="1" id="KW-1133">Transmembrane helix</keyword>
<dbReference type="EMBL" id="KQ085900">
    <property type="protein sequence ID" value="KLO17882.1"/>
    <property type="molecule type" value="Genomic_DNA"/>
</dbReference>
<sequence length="281" mass="31353">MERGERGTGKSADAGYLAFSQLSLVSGFVLVVGTSTGALSTQMRCMGWILLSLGVVICAVDEWMSMYEQFEIKTRSMDCQAFASDEKWKKGARILGSVRFSLPSPGLRWKVCQNECDTSENWKTFTDELEERGRVPEEKGRSEKELYRLPEEISKAESLIGNVSGRDARTTDVLALHARSLVFEANEPVVFLSPTSAAVSMTVDLIDSDLISPDFDRNHSSKEMGRPRTWIQTQATTAKSFAAKIAPLWLHVAAARRYFLASNLQIVFLSSPRFRGSTYRL</sequence>
<dbReference type="InParanoid" id="A0A0H2S1Y6"/>
<evidence type="ECO:0000256" key="1">
    <source>
        <dbReference type="SAM" id="Phobius"/>
    </source>
</evidence>
<dbReference type="AlphaFoldDB" id="A0A0H2S1Y6"/>
<dbReference type="Proteomes" id="UP000053477">
    <property type="component" value="Unassembled WGS sequence"/>
</dbReference>
<keyword evidence="1" id="KW-0812">Transmembrane</keyword>
<feature type="transmembrane region" description="Helical" evidence="1">
    <location>
        <begin position="14"/>
        <end position="33"/>
    </location>
</feature>
<keyword evidence="3" id="KW-1185">Reference proteome</keyword>
<feature type="transmembrane region" description="Helical" evidence="1">
    <location>
        <begin position="45"/>
        <end position="66"/>
    </location>
</feature>
<evidence type="ECO:0000313" key="2">
    <source>
        <dbReference type="EMBL" id="KLO17882.1"/>
    </source>
</evidence>
<gene>
    <name evidence="2" type="ORF">SCHPADRAFT_925572</name>
</gene>
<proteinExistence type="predicted"/>
<name>A0A0H2S1Y6_9AGAM</name>
<organism evidence="2 3">
    <name type="scientific">Schizopora paradoxa</name>
    <dbReference type="NCBI Taxonomy" id="27342"/>
    <lineage>
        <taxon>Eukaryota</taxon>
        <taxon>Fungi</taxon>
        <taxon>Dikarya</taxon>
        <taxon>Basidiomycota</taxon>
        <taxon>Agaricomycotina</taxon>
        <taxon>Agaricomycetes</taxon>
        <taxon>Hymenochaetales</taxon>
        <taxon>Schizoporaceae</taxon>
        <taxon>Schizopora</taxon>
    </lineage>
</organism>
<evidence type="ECO:0000313" key="3">
    <source>
        <dbReference type="Proteomes" id="UP000053477"/>
    </source>
</evidence>
<keyword evidence="1" id="KW-0472">Membrane</keyword>
<reference evidence="2 3" key="1">
    <citation type="submission" date="2015-04" db="EMBL/GenBank/DDBJ databases">
        <title>Complete genome sequence of Schizopora paradoxa KUC8140, a cosmopolitan wood degrader in East Asia.</title>
        <authorList>
            <consortium name="DOE Joint Genome Institute"/>
            <person name="Min B."/>
            <person name="Park H."/>
            <person name="Jang Y."/>
            <person name="Kim J.-J."/>
            <person name="Kim K.H."/>
            <person name="Pangilinan J."/>
            <person name="Lipzen A."/>
            <person name="Riley R."/>
            <person name="Grigoriev I.V."/>
            <person name="Spatafora J.W."/>
            <person name="Choi I.-G."/>
        </authorList>
    </citation>
    <scope>NUCLEOTIDE SEQUENCE [LARGE SCALE GENOMIC DNA]</scope>
    <source>
        <strain evidence="2 3">KUC8140</strain>
    </source>
</reference>
<accession>A0A0H2S1Y6</accession>
<protein>
    <submittedName>
        <fullName evidence="2">Uncharacterized protein</fullName>
    </submittedName>
</protein>